<organism evidence="1 2">
    <name type="scientific">Streptomyces zagrosensis</name>
    <dbReference type="NCBI Taxonomy" id="1042984"/>
    <lineage>
        <taxon>Bacteria</taxon>
        <taxon>Bacillati</taxon>
        <taxon>Actinomycetota</taxon>
        <taxon>Actinomycetes</taxon>
        <taxon>Kitasatosporales</taxon>
        <taxon>Streptomycetaceae</taxon>
        <taxon>Streptomyces</taxon>
    </lineage>
</organism>
<name>A0A7W9V3T0_9ACTN</name>
<proteinExistence type="predicted"/>
<accession>A0A7W9V3T0</accession>
<evidence type="ECO:0000313" key="1">
    <source>
        <dbReference type="EMBL" id="MBB5940259.1"/>
    </source>
</evidence>
<dbReference type="RefSeq" id="WP_184580260.1">
    <property type="nucleotide sequence ID" value="NZ_JACHJL010000038.1"/>
</dbReference>
<sequence>MGMMMANVLSRQLIEILVDYNGFSLQEDDDGEVPIVYPEGRAELGAAFLVAHRLRVDVESAGHTHWAPLTVEVWDGEPPIDDSQAWEEKSEVTLFSTSGQLAVWVFAGPEEERIDLGRAQTTWNLRMYSAGRGEVARLAELEVPEGVERYLAHFWEAT</sequence>
<dbReference type="Proteomes" id="UP000588098">
    <property type="component" value="Unassembled WGS sequence"/>
</dbReference>
<keyword evidence="2" id="KW-1185">Reference proteome</keyword>
<reference evidence="1 2" key="1">
    <citation type="submission" date="2020-08" db="EMBL/GenBank/DDBJ databases">
        <title>Genomic Encyclopedia of Type Strains, Phase III (KMG-III): the genomes of soil and plant-associated and newly described type strains.</title>
        <authorList>
            <person name="Whitman W."/>
        </authorList>
    </citation>
    <scope>NUCLEOTIDE SEQUENCE [LARGE SCALE GENOMIC DNA]</scope>
    <source>
        <strain evidence="1 2">CECT 8305</strain>
    </source>
</reference>
<dbReference type="EMBL" id="JACHJL010000038">
    <property type="protein sequence ID" value="MBB5940259.1"/>
    <property type="molecule type" value="Genomic_DNA"/>
</dbReference>
<gene>
    <name evidence="1" type="ORF">FHS42_007357</name>
</gene>
<protein>
    <submittedName>
        <fullName evidence="1">Uncharacterized protein</fullName>
    </submittedName>
</protein>
<evidence type="ECO:0000313" key="2">
    <source>
        <dbReference type="Proteomes" id="UP000588098"/>
    </source>
</evidence>
<dbReference type="AlphaFoldDB" id="A0A7W9V3T0"/>
<comment type="caution">
    <text evidence="1">The sequence shown here is derived from an EMBL/GenBank/DDBJ whole genome shotgun (WGS) entry which is preliminary data.</text>
</comment>